<feature type="transmembrane region" description="Helical" evidence="1">
    <location>
        <begin position="40"/>
        <end position="62"/>
    </location>
</feature>
<comment type="caution">
    <text evidence="3">The sequence shown here is derived from an EMBL/GenBank/DDBJ whole genome shotgun (WGS) entry which is preliminary data.</text>
</comment>
<feature type="domain" description="DUF4220" evidence="2">
    <location>
        <begin position="47"/>
        <end position="352"/>
    </location>
</feature>
<keyword evidence="1" id="KW-0812">Transmembrane</keyword>
<dbReference type="InterPro" id="IPR025315">
    <property type="entry name" value="DUF4220"/>
</dbReference>
<protein>
    <recommendedName>
        <fullName evidence="2">DUF4220 domain-containing protein</fullName>
    </recommendedName>
</protein>
<dbReference type="OrthoDB" id="668728at2759"/>
<feature type="transmembrane region" description="Helical" evidence="1">
    <location>
        <begin position="13"/>
        <end position="33"/>
    </location>
</feature>
<evidence type="ECO:0000313" key="4">
    <source>
        <dbReference type="Proteomes" id="UP000636709"/>
    </source>
</evidence>
<name>A0A835AS42_9POAL</name>
<feature type="transmembrane region" description="Helical" evidence="1">
    <location>
        <begin position="101"/>
        <end position="121"/>
    </location>
</feature>
<gene>
    <name evidence="3" type="ORF">HU200_056217</name>
</gene>
<feature type="transmembrane region" description="Helical" evidence="1">
    <location>
        <begin position="251"/>
        <end position="269"/>
    </location>
</feature>
<accession>A0A835AS42</accession>
<feature type="transmembrane region" description="Helical" evidence="1">
    <location>
        <begin position="74"/>
        <end position="94"/>
    </location>
</feature>
<sequence>MEYLIRLFYNWEIQLLVLLSFAIQIFLFFTVGLQHRSANLFLRFCTWIAYLGADLVAVYAFGYLSRHTDATTVAFFWAPFLLIHLGGQDTITAFSMEDNNLWLRHLLNLVVQVVLAIYVFWRSIEKHNWELLVSSLFLFVVGFIKYGERTWALNFGSLKSLESTTGNHYKYKIPEMNNSQHDDYSNIVCIGLHSMQDVLDAFSSRTFRLFGTFERRQLSTKQSPKSLEIELAMMSDDLYTKARVLRTKSGIMLRCISQLSSVVSFILFLECDRRHYSRVDIAITYSLFIGIFFLEVCAIVVFMMSPWTWAWLKAQRYNTLSRFSWAMFSNPFIGWPEKRPMWSNTMGQYDLMGWLSDSEQSKSCNQKLETMASNFAEFFGAKRENTLWMNKMLATEYVKADKLLKCLIEGVSQFAERDSEPHWPNIDPFLAHANNYLILEFGHSIVFIHAATEIYLRAETTDSEEENTKDLVETCRQLSRYMMYLLVNHPSLLPLRVSAVDTLRRCQSTNLKDDVLDQLGGFQALPSSKEILKELRDLWTRLIIYAAAYVAPIRHHAAVSPYGHGGHGDTPNTAGIRVSPRILILSRKKLKKTQGYGRYTGGIREAIRL</sequence>
<dbReference type="Proteomes" id="UP000636709">
    <property type="component" value="Unassembled WGS sequence"/>
</dbReference>
<keyword evidence="1" id="KW-0472">Membrane</keyword>
<proteinExistence type="predicted"/>
<dbReference type="AlphaFoldDB" id="A0A835AS42"/>
<dbReference type="Pfam" id="PF13968">
    <property type="entry name" value="DUF4220"/>
    <property type="match status" value="1"/>
</dbReference>
<evidence type="ECO:0000256" key="1">
    <source>
        <dbReference type="SAM" id="Phobius"/>
    </source>
</evidence>
<keyword evidence="4" id="KW-1185">Reference proteome</keyword>
<reference evidence="3" key="1">
    <citation type="submission" date="2020-07" db="EMBL/GenBank/DDBJ databases">
        <title>Genome sequence and genetic diversity analysis of an under-domesticated orphan crop, white fonio (Digitaria exilis).</title>
        <authorList>
            <person name="Bennetzen J.L."/>
            <person name="Chen S."/>
            <person name="Ma X."/>
            <person name="Wang X."/>
            <person name="Yssel A.E.J."/>
            <person name="Chaluvadi S.R."/>
            <person name="Johnson M."/>
            <person name="Gangashetty P."/>
            <person name="Hamidou F."/>
            <person name="Sanogo M.D."/>
            <person name="Zwaenepoel A."/>
            <person name="Wallace J."/>
            <person name="Van De Peer Y."/>
            <person name="Van Deynze A."/>
        </authorList>
    </citation>
    <scope>NUCLEOTIDE SEQUENCE</scope>
    <source>
        <tissue evidence="3">Leaves</tissue>
    </source>
</reference>
<feature type="transmembrane region" description="Helical" evidence="1">
    <location>
        <begin position="281"/>
        <end position="312"/>
    </location>
</feature>
<evidence type="ECO:0000313" key="3">
    <source>
        <dbReference type="EMBL" id="KAF8662616.1"/>
    </source>
</evidence>
<feature type="transmembrane region" description="Helical" evidence="1">
    <location>
        <begin position="127"/>
        <end position="144"/>
    </location>
</feature>
<evidence type="ECO:0000259" key="2">
    <source>
        <dbReference type="Pfam" id="PF13968"/>
    </source>
</evidence>
<dbReference type="PANTHER" id="PTHR31325">
    <property type="entry name" value="OS01G0798800 PROTEIN-RELATED"/>
    <property type="match status" value="1"/>
</dbReference>
<keyword evidence="1" id="KW-1133">Transmembrane helix</keyword>
<organism evidence="3 4">
    <name type="scientific">Digitaria exilis</name>
    <dbReference type="NCBI Taxonomy" id="1010633"/>
    <lineage>
        <taxon>Eukaryota</taxon>
        <taxon>Viridiplantae</taxon>
        <taxon>Streptophyta</taxon>
        <taxon>Embryophyta</taxon>
        <taxon>Tracheophyta</taxon>
        <taxon>Spermatophyta</taxon>
        <taxon>Magnoliopsida</taxon>
        <taxon>Liliopsida</taxon>
        <taxon>Poales</taxon>
        <taxon>Poaceae</taxon>
        <taxon>PACMAD clade</taxon>
        <taxon>Panicoideae</taxon>
        <taxon>Panicodae</taxon>
        <taxon>Paniceae</taxon>
        <taxon>Anthephorinae</taxon>
        <taxon>Digitaria</taxon>
    </lineage>
</organism>
<dbReference type="EMBL" id="JACEFO010002380">
    <property type="protein sequence ID" value="KAF8662616.1"/>
    <property type="molecule type" value="Genomic_DNA"/>
</dbReference>